<proteinExistence type="predicted"/>
<reference evidence="2" key="1">
    <citation type="submission" date="2016-04" db="EMBL/GenBank/DDBJ databases">
        <authorList>
            <person name="Evans L.H."/>
            <person name="Alamgir A."/>
            <person name="Owens N."/>
            <person name="Weber N.D."/>
            <person name="Virtaneva K."/>
            <person name="Barbian K."/>
            <person name="Babar A."/>
            <person name="Rosenke K."/>
        </authorList>
    </citation>
    <scope>NUCLEOTIDE SEQUENCE</scope>
    <source>
        <strain evidence="2">Nono1</strain>
    </source>
</reference>
<evidence type="ECO:0000256" key="1">
    <source>
        <dbReference type="SAM" id="MobiDB-lite"/>
    </source>
</evidence>
<evidence type="ECO:0000313" key="2">
    <source>
        <dbReference type="EMBL" id="SBO91155.1"/>
    </source>
</evidence>
<feature type="compositionally biased region" description="Low complexity" evidence="1">
    <location>
        <begin position="7"/>
        <end position="26"/>
    </location>
</feature>
<accession>A0A1M4DX49</accession>
<organism evidence="2">
    <name type="scientific">Nonomuraea gerenzanensis</name>
    <dbReference type="NCBI Taxonomy" id="93944"/>
    <lineage>
        <taxon>Bacteria</taxon>
        <taxon>Bacillati</taxon>
        <taxon>Actinomycetota</taxon>
        <taxon>Actinomycetes</taxon>
        <taxon>Streptosporangiales</taxon>
        <taxon>Streptosporangiaceae</taxon>
        <taxon>Nonomuraea</taxon>
    </lineage>
</organism>
<name>A0A1M4DX49_9ACTN</name>
<sequence length="57" mass="5784">MAGTGKEAATAAPLEAPASRSPSASSTLPWTRVSLVAPLEDRKGDGSEHESDAYQGA</sequence>
<gene>
    <name evidence="2" type="ORF">BN4615_P669</name>
</gene>
<feature type="region of interest" description="Disordered" evidence="1">
    <location>
        <begin position="1"/>
        <end position="57"/>
    </location>
</feature>
<feature type="compositionally biased region" description="Basic and acidic residues" evidence="1">
    <location>
        <begin position="39"/>
        <end position="57"/>
    </location>
</feature>
<protein>
    <submittedName>
        <fullName evidence="2">Uncharacterized protein</fullName>
    </submittedName>
</protein>
<dbReference type="AlphaFoldDB" id="A0A1M4DX49"/>
<dbReference type="EMBL" id="LT559118">
    <property type="protein sequence ID" value="SBO91155.1"/>
    <property type="molecule type" value="Genomic_DNA"/>
</dbReference>